<evidence type="ECO:0000256" key="6">
    <source>
        <dbReference type="ARBA" id="ARBA00022723"/>
    </source>
</evidence>
<dbReference type="AlphaFoldDB" id="A0A132NN94"/>
<comment type="similarity">
    <text evidence="2">Belongs to the class-II aminoacyl-tRNA synthetase family. Phe-tRNA synthetase alpha subunit type 2 subfamily.</text>
</comment>
<dbReference type="Pfam" id="PF01409">
    <property type="entry name" value="tRNA-synt_2d"/>
    <property type="match status" value="1"/>
</dbReference>
<dbReference type="GO" id="GO:0000049">
    <property type="term" value="F:tRNA binding"/>
    <property type="evidence" value="ECO:0007669"/>
    <property type="project" value="InterPro"/>
</dbReference>
<dbReference type="OrthoDB" id="238316at2759"/>
<dbReference type="GO" id="GO:0009328">
    <property type="term" value="C:phenylalanine-tRNA ligase complex"/>
    <property type="evidence" value="ECO:0007669"/>
    <property type="project" value="TreeGrafter"/>
</dbReference>
<keyword evidence="9" id="KW-0460">Magnesium</keyword>
<keyword evidence="11 13" id="KW-0030">Aminoacyl-tRNA synthetase</keyword>
<evidence type="ECO:0000313" key="14">
    <source>
        <dbReference type="Proteomes" id="UP000070089"/>
    </source>
</evidence>
<keyword evidence="6" id="KW-0479">Metal-binding</keyword>
<evidence type="ECO:0000256" key="5">
    <source>
        <dbReference type="ARBA" id="ARBA00022598"/>
    </source>
</evidence>
<evidence type="ECO:0000256" key="7">
    <source>
        <dbReference type="ARBA" id="ARBA00022741"/>
    </source>
</evidence>
<protein>
    <recommendedName>
        <fullName evidence="3">phenylalanine--tRNA ligase</fullName>
        <ecNumber evidence="3">6.1.1.20</ecNumber>
    </recommendedName>
</protein>
<keyword evidence="7" id="KW-0547">Nucleotide-binding</keyword>
<dbReference type="GO" id="GO:0005524">
    <property type="term" value="F:ATP binding"/>
    <property type="evidence" value="ECO:0007669"/>
    <property type="project" value="UniProtKB-KW"/>
</dbReference>
<dbReference type="PROSITE" id="PS50862">
    <property type="entry name" value="AA_TRNA_LIGASE_II"/>
    <property type="match status" value="1"/>
</dbReference>
<evidence type="ECO:0000313" key="13">
    <source>
        <dbReference type="EMBL" id="KWX11481.1"/>
    </source>
</evidence>
<name>A0A132NN94_GIAIN</name>
<dbReference type="InterPro" id="IPR006195">
    <property type="entry name" value="aa-tRNA-synth_II"/>
</dbReference>
<keyword evidence="10" id="KW-0648">Protein biosynthesis</keyword>
<dbReference type="CDD" id="cd00496">
    <property type="entry name" value="PheRS_alpha_core"/>
    <property type="match status" value="1"/>
</dbReference>
<comment type="subcellular location">
    <subcellularLocation>
        <location evidence="1">Cytoplasm</location>
    </subcellularLocation>
</comment>
<evidence type="ECO:0000256" key="2">
    <source>
        <dbReference type="ARBA" id="ARBA00006703"/>
    </source>
</evidence>
<keyword evidence="5" id="KW-0436">Ligase</keyword>
<dbReference type="InterPro" id="IPR004529">
    <property type="entry name" value="Phe-tRNA-synth_IIc_asu"/>
</dbReference>
<dbReference type="GO" id="GO:0046872">
    <property type="term" value="F:metal ion binding"/>
    <property type="evidence" value="ECO:0007669"/>
    <property type="project" value="UniProtKB-KW"/>
</dbReference>
<dbReference type="EMBL" id="JXTI01000182">
    <property type="protein sequence ID" value="KWX11481.1"/>
    <property type="molecule type" value="Genomic_DNA"/>
</dbReference>
<dbReference type="Proteomes" id="UP000070089">
    <property type="component" value="Unassembled WGS sequence"/>
</dbReference>
<accession>A0A132NN94</accession>
<dbReference type="NCBIfam" id="TIGR00468">
    <property type="entry name" value="pheS"/>
    <property type="match status" value="1"/>
</dbReference>
<keyword evidence="8" id="KW-0067">ATP-binding</keyword>
<dbReference type="Gene3D" id="3.30.930.10">
    <property type="entry name" value="Bira Bifunctional Protein, Domain 2"/>
    <property type="match status" value="1"/>
</dbReference>
<evidence type="ECO:0000256" key="8">
    <source>
        <dbReference type="ARBA" id="ARBA00022840"/>
    </source>
</evidence>
<dbReference type="Gene3D" id="3.30.1370.240">
    <property type="match status" value="1"/>
</dbReference>
<evidence type="ECO:0000256" key="1">
    <source>
        <dbReference type="ARBA" id="ARBA00004496"/>
    </source>
</evidence>
<dbReference type="InterPro" id="IPR045864">
    <property type="entry name" value="aa-tRNA-synth_II/BPL/LPL"/>
</dbReference>
<gene>
    <name evidence="13" type="ORF">QR46_4552</name>
</gene>
<keyword evidence="4" id="KW-0963">Cytoplasm</keyword>
<evidence type="ECO:0000259" key="12">
    <source>
        <dbReference type="PROSITE" id="PS50862"/>
    </source>
</evidence>
<evidence type="ECO:0000256" key="4">
    <source>
        <dbReference type="ARBA" id="ARBA00022490"/>
    </source>
</evidence>
<reference evidence="13 14" key="1">
    <citation type="journal article" date="2015" name="Mol. Biochem. Parasitol.">
        <title>Identification of polymorphic genes for use in assemblage B genotyping assays through comparative genomics of multiple assemblage B Giardia duodenalis isolates.</title>
        <authorList>
            <person name="Wielinga C."/>
            <person name="Thompson R.C."/>
            <person name="Monis P."/>
            <person name="Ryan U."/>
        </authorList>
    </citation>
    <scope>NUCLEOTIDE SEQUENCE [LARGE SCALE GENOMIC DNA]</scope>
    <source>
        <strain evidence="13 14">BAH15c1</strain>
    </source>
</reference>
<evidence type="ECO:0000256" key="3">
    <source>
        <dbReference type="ARBA" id="ARBA00012814"/>
    </source>
</evidence>
<dbReference type="Gene3D" id="1.10.10.2330">
    <property type="match status" value="1"/>
</dbReference>
<feature type="domain" description="Aminoacyl-transfer RNA synthetases class-II family profile" evidence="12">
    <location>
        <begin position="262"/>
        <end position="536"/>
    </location>
</feature>
<dbReference type="GO" id="GO:0005829">
    <property type="term" value="C:cytosol"/>
    <property type="evidence" value="ECO:0007669"/>
    <property type="project" value="TreeGrafter"/>
</dbReference>
<dbReference type="PANTHER" id="PTHR11538:SF40">
    <property type="entry name" value="PHENYLALANINE--TRNA LIGASE ALPHA SUBUNIT"/>
    <property type="match status" value="1"/>
</dbReference>
<dbReference type="Gene3D" id="1.10.10.2320">
    <property type="match status" value="1"/>
</dbReference>
<comment type="caution">
    <text evidence="13">The sequence shown here is derived from an EMBL/GenBank/DDBJ whole genome shotgun (WGS) entry which is preliminary data.</text>
</comment>
<dbReference type="GO" id="GO:0006432">
    <property type="term" value="P:phenylalanyl-tRNA aminoacylation"/>
    <property type="evidence" value="ECO:0007669"/>
    <property type="project" value="InterPro"/>
</dbReference>
<sequence>MATASSLYELLQNRESITCKDAADALGVSHGDLISWMKSLEANGVLKTELMKTACVTLTQDGVATLQGGSYEYRVASKLNDLSNSRPQGQECPVKKSELSQYFSEGDLMAGIAGCMRFKWIRIISSGKKDPDPGYELNLPLASISDDTRALLQSLVIPGTTDLVQEKIDDDLFKQLKQRKLATTTELKHFVISKGEKYGAGMEKPSPDLTIEMVRQHFLNNSTVENSTKAGASSSNFNIKPLNFESLGAVPSAGAFHPLMEMRRLFVEVFVGMGFEQMETPKLVESSFWNFDALFQPQSHPARDSQDTFFVGGKYSRTNQECLDPALVERIKRAHETGGPSTQSKGYRYVWKMAEALRNILRTHTTAVSARKLYEIGQHYQKTGEFRPRRFFSIDRVYRNETLDATHLCEFNQVEGMVIDRHLTLGNLIATLRTFFARLGMTQLRFKATYNPYTAPSMEIFAFHTQLKRWVEVGNSGLFRPEVLLPLGLPEDVQVLAWGLSLERPTMIIHELSNIRDLVGPSTSLELIRGYRVFTPAHICL</sequence>
<organism evidence="13 14">
    <name type="scientific">Giardia duodenalis assemblage B</name>
    <dbReference type="NCBI Taxonomy" id="1394984"/>
    <lineage>
        <taxon>Eukaryota</taxon>
        <taxon>Metamonada</taxon>
        <taxon>Diplomonadida</taxon>
        <taxon>Hexamitidae</taxon>
        <taxon>Giardiinae</taxon>
        <taxon>Giardia</taxon>
    </lineage>
</organism>
<dbReference type="InterPro" id="IPR002319">
    <property type="entry name" value="Phenylalanyl-tRNA_Synthase"/>
</dbReference>
<dbReference type="EC" id="6.1.1.20" evidence="3"/>
<dbReference type="GO" id="GO:0004826">
    <property type="term" value="F:phenylalanine-tRNA ligase activity"/>
    <property type="evidence" value="ECO:0007669"/>
    <property type="project" value="UniProtKB-EC"/>
</dbReference>
<dbReference type="NCBIfam" id="NF003210">
    <property type="entry name" value="PRK04172.1"/>
    <property type="match status" value="1"/>
</dbReference>
<proteinExistence type="inferred from homology"/>
<dbReference type="PANTHER" id="PTHR11538">
    <property type="entry name" value="PHENYLALANYL-TRNA SYNTHETASE"/>
    <property type="match status" value="1"/>
</dbReference>
<dbReference type="SUPFAM" id="SSF55681">
    <property type="entry name" value="Class II aaRS and biotin synthetases"/>
    <property type="match status" value="1"/>
</dbReference>
<evidence type="ECO:0000256" key="10">
    <source>
        <dbReference type="ARBA" id="ARBA00022917"/>
    </source>
</evidence>
<dbReference type="VEuPathDB" id="GiardiaDB:QR46_4552"/>
<evidence type="ECO:0000256" key="9">
    <source>
        <dbReference type="ARBA" id="ARBA00022842"/>
    </source>
</evidence>
<evidence type="ECO:0000256" key="11">
    <source>
        <dbReference type="ARBA" id="ARBA00023146"/>
    </source>
</evidence>